<dbReference type="Proteomes" id="UP000758856">
    <property type="component" value="Unassembled WGS sequence"/>
</dbReference>
<dbReference type="PANTHER" id="PTHR34980">
    <property type="entry name" value="INNER MEMBRANE PROTEIN-RELATED-RELATED"/>
    <property type="match status" value="1"/>
</dbReference>
<protein>
    <submittedName>
        <fullName evidence="3">Uncharacterized membrane protein YhaH (DUF805 family)</fullName>
    </submittedName>
</protein>
<reference evidence="3 4" key="2">
    <citation type="submission" date="2021-01" db="EMBL/GenBank/DDBJ databases">
        <title>Genomic Encyclopedia of Type Strains, Phase IV (KMG-IV): sequencing the most valuable type-strain genomes for metagenomic binning, comparative biology and taxonomic classification.</title>
        <authorList>
            <person name="Goeker M."/>
        </authorList>
    </citation>
    <scope>NUCLEOTIDE SEQUENCE [LARGE SCALE GENOMIC DNA]</scope>
    <source>
        <strain evidence="3 4">DSM 6130</strain>
    </source>
</reference>
<feature type="transmembrane region" description="Helical" evidence="1">
    <location>
        <begin position="21"/>
        <end position="42"/>
    </location>
</feature>
<reference evidence="2" key="3">
    <citation type="submission" date="2023-01" db="EMBL/GenBank/DDBJ databases">
        <authorList>
            <person name="Sun Q."/>
            <person name="Evtushenko L."/>
        </authorList>
    </citation>
    <scope>NUCLEOTIDE SEQUENCE</scope>
    <source>
        <strain evidence="2">VKM B-1606</strain>
    </source>
</reference>
<proteinExistence type="predicted"/>
<accession>A0A9W6IVE6</accession>
<feature type="transmembrane region" description="Helical" evidence="1">
    <location>
        <begin position="80"/>
        <end position="97"/>
    </location>
</feature>
<keyword evidence="1" id="KW-1133">Transmembrane helix</keyword>
<reference evidence="2" key="1">
    <citation type="journal article" date="2014" name="Int. J. Syst. Evol. Microbiol.">
        <title>Complete genome sequence of Corynebacterium casei LMG S-19264T (=DSM 44701T), isolated from a smear-ripened cheese.</title>
        <authorList>
            <consortium name="US DOE Joint Genome Institute (JGI-PGF)"/>
            <person name="Walter F."/>
            <person name="Albersmeier A."/>
            <person name="Kalinowski J."/>
            <person name="Ruckert C."/>
        </authorList>
    </citation>
    <scope>NUCLEOTIDE SEQUENCE</scope>
    <source>
        <strain evidence="2">VKM B-1606</strain>
    </source>
</reference>
<dbReference type="PANTHER" id="PTHR34980:SF3">
    <property type="entry name" value="BLR8105 PROTEIN"/>
    <property type="match status" value="1"/>
</dbReference>
<dbReference type="AlphaFoldDB" id="A0A9W6IVE6"/>
<sequence length="143" mass="15083">MLTRFCSAFLSFRGRISRLTYWKRSLQAGLVALPFVFAGLLVASYSRVAFFALVGFGLAISLGGWASITVRRFHDLGRNGWLGLAAVALSAGLSYAVEEASGALFVMAVAASCVSLALFVYLGFVRGTPGANAYGPNPHAPDA</sequence>
<feature type="transmembrane region" description="Helical" evidence="1">
    <location>
        <begin position="103"/>
        <end position="124"/>
    </location>
</feature>
<gene>
    <name evidence="2" type="ORF">GCM10008170_33070</name>
    <name evidence="3" type="ORF">JOD31_003759</name>
</gene>
<evidence type="ECO:0000313" key="5">
    <source>
        <dbReference type="Proteomes" id="UP001143400"/>
    </source>
</evidence>
<dbReference type="InterPro" id="IPR008523">
    <property type="entry name" value="DUF805"/>
</dbReference>
<evidence type="ECO:0000313" key="4">
    <source>
        <dbReference type="Proteomes" id="UP000758856"/>
    </source>
</evidence>
<feature type="transmembrane region" description="Helical" evidence="1">
    <location>
        <begin position="48"/>
        <end position="68"/>
    </location>
</feature>
<keyword evidence="4" id="KW-1185">Reference proteome</keyword>
<keyword evidence="1" id="KW-0812">Transmembrane</keyword>
<dbReference type="Proteomes" id="UP001143400">
    <property type="component" value="Unassembled WGS sequence"/>
</dbReference>
<dbReference type="RefSeq" id="WP_204951946.1">
    <property type="nucleotide sequence ID" value="NZ_BSFF01000009.1"/>
</dbReference>
<keyword evidence="1" id="KW-0472">Membrane</keyword>
<evidence type="ECO:0000313" key="3">
    <source>
        <dbReference type="EMBL" id="MBM7853498.1"/>
    </source>
</evidence>
<organism evidence="2 5">
    <name type="scientific">Methylopila capsulata</name>
    <dbReference type="NCBI Taxonomy" id="61654"/>
    <lineage>
        <taxon>Bacteria</taxon>
        <taxon>Pseudomonadati</taxon>
        <taxon>Pseudomonadota</taxon>
        <taxon>Alphaproteobacteria</taxon>
        <taxon>Hyphomicrobiales</taxon>
        <taxon>Methylopilaceae</taxon>
        <taxon>Methylopila</taxon>
    </lineage>
</organism>
<dbReference type="Pfam" id="PF05656">
    <property type="entry name" value="DUF805"/>
    <property type="match status" value="1"/>
</dbReference>
<evidence type="ECO:0000313" key="2">
    <source>
        <dbReference type="EMBL" id="GLK57287.1"/>
    </source>
</evidence>
<dbReference type="GO" id="GO:0005886">
    <property type="term" value="C:plasma membrane"/>
    <property type="evidence" value="ECO:0007669"/>
    <property type="project" value="TreeGrafter"/>
</dbReference>
<dbReference type="EMBL" id="BSFF01000009">
    <property type="protein sequence ID" value="GLK57287.1"/>
    <property type="molecule type" value="Genomic_DNA"/>
</dbReference>
<dbReference type="EMBL" id="JAFBCY010000005">
    <property type="protein sequence ID" value="MBM7853498.1"/>
    <property type="molecule type" value="Genomic_DNA"/>
</dbReference>
<evidence type="ECO:0000256" key="1">
    <source>
        <dbReference type="SAM" id="Phobius"/>
    </source>
</evidence>
<name>A0A9W6IVE6_9HYPH</name>
<comment type="caution">
    <text evidence="2">The sequence shown here is derived from an EMBL/GenBank/DDBJ whole genome shotgun (WGS) entry which is preliminary data.</text>
</comment>